<keyword evidence="2" id="KW-1133">Transmembrane helix</keyword>
<reference evidence="3" key="1">
    <citation type="submission" date="2021-01" db="EMBL/GenBank/DDBJ databases">
        <title>Whole genome shotgun sequence of Planotetraspora silvatica NBRC 100141.</title>
        <authorList>
            <person name="Komaki H."/>
            <person name="Tamura T."/>
        </authorList>
    </citation>
    <scope>NUCLEOTIDE SEQUENCE</scope>
    <source>
        <strain evidence="3">NBRC 100141</strain>
    </source>
</reference>
<dbReference type="AlphaFoldDB" id="A0A8J3XN12"/>
<dbReference type="InterPro" id="IPR047789">
    <property type="entry name" value="CU044_5270-like"/>
</dbReference>
<evidence type="ECO:0008006" key="5">
    <source>
        <dbReference type="Google" id="ProtNLM"/>
    </source>
</evidence>
<gene>
    <name evidence="3" type="ORF">Psi02_34830</name>
</gene>
<keyword evidence="2" id="KW-0812">Transmembrane</keyword>
<dbReference type="Proteomes" id="UP000644610">
    <property type="component" value="Unassembled WGS sequence"/>
</dbReference>
<protein>
    <recommendedName>
        <fullName evidence="5">CU044_5270 family protein</fullName>
    </recommendedName>
</protein>
<organism evidence="3 4">
    <name type="scientific">Planotetraspora silvatica</name>
    <dbReference type="NCBI Taxonomy" id="234614"/>
    <lineage>
        <taxon>Bacteria</taxon>
        <taxon>Bacillati</taxon>
        <taxon>Actinomycetota</taxon>
        <taxon>Actinomycetes</taxon>
        <taxon>Streptosporangiales</taxon>
        <taxon>Streptosporangiaceae</taxon>
        <taxon>Planotetraspora</taxon>
    </lineage>
</organism>
<dbReference type="NCBIfam" id="NF038083">
    <property type="entry name" value="CU044_5270_fam"/>
    <property type="match status" value="1"/>
</dbReference>
<dbReference type="RefSeq" id="WP_203975289.1">
    <property type="nucleotide sequence ID" value="NZ_BAAAKY010000023.1"/>
</dbReference>
<proteinExistence type="predicted"/>
<accession>A0A8J3XN12</accession>
<evidence type="ECO:0000313" key="4">
    <source>
        <dbReference type="Proteomes" id="UP000644610"/>
    </source>
</evidence>
<sequence length="360" mass="38310">MTPGPDDDLRVLRRMLPVPVERDFPPGRRHQREEHLMSTLSQAGESTAAGAPAGRGAPARIFRRRGLALAGTVAAVGALTLSLTLVVSGTGGAPTPAAAAVATPKLLTYVQDAPGQDAPEILGRLADTAAHRPDTVITGTEHLKNRGWYLNSSVDDGKTTSAVVPTERESWINPDGSAHSITRTGAPEFPTDKARAYWKKQGWSTEPGKPEVKDTQAGVEGRMWKDRPPTDPEALKTWLEKDHPAENGPAETVVAITDLIGERVLSAPERAAVLRVLATVPGLRYEGTTTDRAGRTGKAFSLDSDHGGLPNRKTLIVDPATGRIIDDEETLTETAGKLGVPIPSVISYTVYLAADTAPRQ</sequence>
<evidence type="ECO:0000256" key="2">
    <source>
        <dbReference type="SAM" id="Phobius"/>
    </source>
</evidence>
<keyword evidence="4" id="KW-1185">Reference proteome</keyword>
<evidence type="ECO:0000313" key="3">
    <source>
        <dbReference type="EMBL" id="GII47059.1"/>
    </source>
</evidence>
<name>A0A8J3XN12_9ACTN</name>
<dbReference type="EMBL" id="BOOQ01000023">
    <property type="protein sequence ID" value="GII47059.1"/>
    <property type="molecule type" value="Genomic_DNA"/>
</dbReference>
<feature type="transmembrane region" description="Helical" evidence="2">
    <location>
        <begin position="67"/>
        <end position="87"/>
    </location>
</feature>
<comment type="caution">
    <text evidence="3">The sequence shown here is derived from an EMBL/GenBank/DDBJ whole genome shotgun (WGS) entry which is preliminary data.</text>
</comment>
<evidence type="ECO:0000256" key="1">
    <source>
        <dbReference type="SAM" id="MobiDB-lite"/>
    </source>
</evidence>
<keyword evidence="2" id="KW-0472">Membrane</keyword>
<feature type="region of interest" description="Disordered" evidence="1">
    <location>
        <begin position="201"/>
        <end position="229"/>
    </location>
</feature>